<proteinExistence type="predicted"/>
<name>A0ABR8JA29_9NOST</name>
<reference evidence="1 2" key="1">
    <citation type="journal article" date="2020" name="ISME J.">
        <title>Comparative genomics reveals insights into cyanobacterial evolution and habitat adaptation.</title>
        <authorList>
            <person name="Chen M.Y."/>
            <person name="Teng W.K."/>
            <person name="Zhao L."/>
            <person name="Hu C.X."/>
            <person name="Zhou Y.K."/>
            <person name="Han B.P."/>
            <person name="Song L.R."/>
            <person name="Shu W.S."/>
        </authorList>
    </citation>
    <scope>NUCLEOTIDE SEQUENCE [LARGE SCALE GENOMIC DNA]</scope>
    <source>
        <strain evidence="1 2">FACHB-362</strain>
    </source>
</reference>
<organism evidence="1 2">
    <name type="scientific">Anabaena catenula FACHB-362</name>
    <dbReference type="NCBI Taxonomy" id="2692877"/>
    <lineage>
        <taxon>Bacteria</taxon>
        <taxon>Bacillati</taxon>
        <taxon>Cyanobacteriota</taxon>
        <taxon>Cyanophyceae</taxon>
        <taxon>Nostocales</taxon>
        <taxon>Nostocaceae</taxon>
        <taxon>Anabaena</taxon>
    </lineage>
</organism>
<gene>
    <name evidence="1" type="ORF">H6G68_22320</name>
</gene>
<comment type="caution">
    <text evidence="1">The sequence shown here is derived from an EMBL/GenBank/DDBJ whole genome shotgun (WGS) entry which is preliminary data.</text>
</comment>
<keyword evidence="2" id="KW-1185">Reference proteome</keyword>
<dbReference type="Proteomes" id="UP000660381">
    <property type="component" value="Unassembled WGS sequence"/>
</dbReference>
<dbReference type="RefSeq" id="WP_190908611.1">
    <property type="nucleotide sequence ID" value="NZ_JACJTQ010000048.1"/>
</dbReference>
<dbReference type="EMBL" id="JACJTQ010000048">
    <property type="protein sequence ID" value="MBD2694445.1"/>
    <property type="molecule type" value="Genomic_DNA"/>
</dbReference>
<evidence type="ECO:0000313" key="2">
    <source>
        <dbReference type="Proteomes" id="UP000660381"/>
    </source>
</evidence>
<accession>A0ABR8JA29</accession>
<evidence type="ECO:0000313" key="1">
    <source>
        <dbReference type="EMBL" id="MBD2694445.1"/>
    </source>
</evidence>
<protein>
    <submittedName>
        <fullName evidence="1">Uncharacterized protein</fullName>
    </submittedName>
</protein>
<sequence>MPGSQLTPVLTEPVAPLRFTNVPAASFNTTTDTITFSENHNFVTGGDCWFGAGSGTYPLTKGARYYAIVTGATTIKLATSYANAIAGTAIDIASIPTNDTSNFYKYYGFNATAGGVGNGGSNRLPTLYPAYCQSQAIFNSDLPTEIDLTVPSYAADYSKFPAITVSPLSILLVEQGGTRCWGVSHIEISSVSNAAFVLLNGTFTSGTEPTTVGTAGLGIGRNGTGYKIRYKITNTRVIECYAAELTGNYSLIFTTSQLAPNVSMRLIMGSTFPFLRIQDCVIRAV</sequence>